<reference evidence="2 3" key="1">
    <citation type="submission" date="2019-07" db="EMBL/GenBank/DDBJ databases">
        <title>Rufibacter sp. nov., isolated from lake sediment.</title>
        <authorList>
            <person name="Qu J.-H."/>
        </authorList>
    </citation>
    <scope>NUCLEOTIDE SEQUENCE [LARGE SCALE GENOMIC DNA]</scope>
    <source>
        <strain evidence="2 3">NBS58-1</strain>
    </source>
</reference>
<dbReference type="OrthoDB" id="9937129at2"/>
<feature type="coiled-coil region" evidence="1">
    <location>
        <begin position="13"/>
        <end position="87"/>
    </location>
</feature>
<keyword evidence="1" id="KW-0175">Coiled coil</keyword>
<dbReference type="RefSeq" id="WP_149089289.1">
    <property type="nucleotide sequence ID" value="NZ_VKKY01000001.1"/>
</dbReference>
<proteinExistence type="predicted"/>
<evidence type="ECO:0000313" key="2">
    <source>
        <dbReference type="EMBL" id="KAA3439647.1"/>
    </source>
</evidence>
<organism evidence="2 3">
    <name type="scientific">Rufibacter hautae</name>
    <dbReference type="NCBI Taxonomy" id="2595005"/>
    <lineage>
        <taxon>Bacteria</taxon>
        <taxon>Pseudomonadati</taxon>
        <taxon>Bacteroidota</taxon>
        <taxon>Cytophagia</taxon>
        <taxon>Cytophagales</taxon>
        <taxon>Hymenobacteraceae</taxon>
        <taxon>Rufibacter</taxon>
    </lineage>
</organism>
<gene>
    <name evidence="2" type="ORF">FOA19_02925</name>
</gene>
<dbReference type="AlphaFoldDB" id="A0A5B6TJL2"/>
<accession>A0A5B6TJL2</accession>
<protein>
    <submittedName>
        <fullName evidence="2">Uncharacterized protein</fullName>
    </submittedName>
</protein>
<sequence>MLQLETKGTRGRRVKEQEQLALANEKLQRFQDQLSQNLQTLLDEVVALGAKMEANAAKDGKLVSANYKRLKVQAELLARNLEKLRTA</sequence>
<keyword evidence="3" id="KW-1185">Reference proteome</keyword>
<evidence type="ECO:0000313" key="3">
    <source>
        <dbReference type="Proteomes" id="UP000324133"/>
    </source>
</evidence>
<dbReference type="Proteomes" id="UP000324133">
    <property type="component" value="Unassembled WGS sequence"/>
</dbReference>
<name>A0A5B6TJL2_9BACT</name>
<evidence type="ECO:0000256" key="1">
    <source>
        <dbReference type="SAM" id="Coils"/>
    </source>
</evidence>
<dbReference type="EMBL" id="VKKY01000001">
    <property type="protein sequence ID" value="KAA3439647.1"/>
    <property type="molecule type" value="Genomic_DNA"/>
</dbReference>
<comment type="caution">
    <text evidence="2">The sequence shown here is derived from an EMBL/GenBank/DDBJ whole genome shotgun (WGS) entry which is preliminary data.</text>
</comment>